<dbReference type="AlphaFoldDB" id="A0AAN8PBC8"/>
<evidence type="ECO:0000313" key="4">
    <source>
        <dbReference type="Proteomes" id="UP001359485"/>
    </source>
</evidence>
<evidence type="ECO:0000313" key="5">
    <source>
        <dbReference type="Proteomes" id="UP001372834"/>
    </source>
</evidence>
<evidence type="ECO:0000313" key="3">
    <source>
        <dbReference type="EMBL" id="KAK6637401.1"/>
    </source>
</evidence>
<dbReference type="EMBL" id="JAWJWF010000002">
    <property type="protein sequence ID" value="KAK6637401.1"/>
    <property type="molecule type" value="Genomic_DNA"/>
</dbReference>
<dbReference type="EMBL" id="JAWJWE010000037">
    <property type="protein sequence ID" value="KAK6626086.1"/>
    <property type="molecule type" value="Genomic_DNA"/>
</dbReference>
<comment type="caution">
    <text evidence="2">The sequence shown here is derived from an EMBL/GenBank/DDBJ whole genome shotgun (WGS) entry which is preliminary data.</text>
</comment>
<gene>
    <name evidence="2" type="ORF">RUM43_006390</name>
    <name evidence="3" type="ORF">RUM44_007818</name>
</gene>
<evidence type="ECO:0000313" key="2">
    <source>
        <dbReference type="EMBL" id="KAK6626086.1"/>
    </source>
</evidence>
<evidence type="ECO:0000256" key="1">
    <source>
        <dbReference type="SAM" id="MobiDB-lite"/>
    </source>
</evidence>
<name>A0AAN8PBC8_POLSC</name>
<protein>
    <submittedName>
        <fullName evidence="2">Uncharacterized protein</fullName>
    </submittedName>
</protein>
<sequence>MDNTKSLQRFPGFSDENGTGERQTNSIFEELSRSSFTSNYNGKLESFSALFQLAKLRLVVLMMSKEFQLLLPSDQAWRLKNYFKLLNQQKEKTLILHM</sequence>
<feature type="region of interest" description="Disordered" evidence="1">
    <location>
        <begin position="1"/>
        <end position="21"/>
    </location>
</feature>
<dbReference type="Proteomes" id="UP001372834">
    <property type="component" value="Unassembled WGS sequence"/>
</dbReference>
<accession>A0AAN8PBC8</accession>
<keyword evidence="4" id="KW-1185">Reference proteome</keyword>
<dbReference type="Proteomes" id="UP001359485">
    <property type="component" value="Unassembled WGS sequence"/>
</dbReference>
<organism evidence="2 5">
    <name type="scientific">Polyplax serrata</name>
    <name type="common">Common mouse louse</name>
    <dbReference type="NCBI Taxonomy" id="468196"/>
    <lineage>
        <taxon>Eukaryota</taxon>
        <taxon>Metazoa</taxon>
        <taxon>Ecdysozoa</taxon>
        <taxon>Arthropoda</taxon>
        <taxon>Hexapoda</taxon>
        <taxon>Insecta</taxon>
        <taxon>Pterygota</taxon>
        <taxon>Neoptera</taxon>
        <taxon>Paraneoptera</taxon>
        <taxon>Psocodea</taxon>
        <taxon>Troctomorpha</taxon>
        <taxon>Phthiraptera</taxon>
        <taxon>Anoplura</taxon>
        <taxon>Polyplacidae</taxon>
        <taxon>Polyplax</taxon>
    </lineage>
</organism>
<proteinExistence type="predicted"/>
<reference evidence="2 5" key="1">
    <citation type="submission" date="2023-10" db="EMBL/GenBank/DDBJ databases">
        <title>Genomes of two closely related lineages of the louse Polyplax serrata with different host specificities.</title>
        <authorList>
            <person name="Martinu J."/>
            <person name="Tarabai H."/>
            <person name="Stefka J."/>
            <person name="Hypsa V."/>
        </authorList>
    </citation>
    <scope>NUCLEOTIDE SEQUENCE [LARGE SCALE GENOMIC DNA]</scope>
    <source>
        <strain evidence="3">98ZLc_SE</strain>
        <strain evidence="2">HR10_N</strain>
    </source>
</reference>